<dbReference type="AlphaFoldDB" id="A0A9D3ULT5"/>
<keyword evidence="2" id="KW-1185">Reference proteome</keyword>
<gene>
    <name evidence="1" type="ORF">J1N35_038340</name>
</gene>
<proteinExistence type="predicted"/>
<name>A0A9D3ULT5_9ROSI</name>
<evidence type="ECO:0000313" key="1">
    <source>
        <dbReference type="EMBL" id="KAH1047556.1"/>
    </source>
</evidence>
<dbReference type="EMBL" id="JAIQCV010000011">
    <property type="protein sequence ID" value="KAH1047556.1"/>
    <property type="molecule type" value="Genomic_DNA"/>
</dbReference>
<protein>
    <submittedName>
        <fullName evidence="1">Uncharacterized protein</fullName>
    </submittedName>
</protein>
<accession>A0A9D3ULT5</accession>
<dbReference type="Proteomes" id="UP000828251">
    <property type="component" value="Unassembled WGS sequence"/>
</dbReference>
<organism evidence="1 2">
    <name type="scientific">Gossypium stocksii</name>
    <dbReference type="NCBI Taxonomy" id="47602"/>
    <lineage>
        <taxon>Eukaryota</taxon>
        <taxon>Viridiplantae</taxon>
        <taxon>Streptophyta</taxon>
        <taxon>Embryophyta</taxon>
        <taxon>Tracheophyta</taxon>
        <taxon>Spermatophyta</taxon>
        <taxon>Magnoliopsida</taxon>
        <taxon>eudicotyledons</taxon>
        <taxon>Gunneridae</taxon>
        <taxon>Pentapetalae</taxon>
        <taxon>rosids</taxon>
        <taxon>malvids</taxon>
        <taxon>Malvales</taxon>
        <taxon>Malvaceae</taxon>
        <taxon>Malvoideae</taxon>
        <taxon>Gossypium</taxon>
    </lineage>
</organism>
<comment type="caution">
    <text evidence="1">The sequence shown here is derived from an EMBL/GenBank/DDBJ whole genome shotgun (WGS) entry which is preliminary data.</text>
</comment>
<evidence type="ECO:0000313" key="2">
    <source>
        <dbReference type="Proteomes" id="UP000828251"/>
    </source>
</evidence>
<sequence length="95" mass="11498">MPSGRSANERRQAIYETYEEYHQRYIIYQGARGDIDAQLDGMIRWMKEIWPALQEFGRMNGLRALNYQLDMFRNPTKRRHKQFEFYTIKGGSTHY</sequence>
<reference evidence="1 2" key="1">
    <citation type="journal article" date="2021" name="Plant Biotechnol. J.">
        <title>Multi-omics assisted identification of the key and species-specific regulatory components of drought-tolerant mechanisms in Gossypium stocksii.</title>
        <authorList>
            <person name="Yu D."/>
            <person name="Ke L."/>
            <person name="Zhang D."/>
            <person name="Wu Y."/>
            <person name="Sun Y."/>
            <person name="Mei J."/>
            <person name="Sun J."/>
            <person name="Sun Y."/>
        </authorList>
    </citation>
    <scope>NUCLEOTIDE SEQUENCE [LARGE SCALE GENOMIC DNA]</scope>
    <source>
        <strain evidence="2">cv. E1</strain>
        <tissue evidence="1">Leaf</tissue>
    </source>
</reference>